<protein>
    <submittedName>
        <fullName evidence="4 6">Acetyltransferase</fullName>
        <ecNumber evidence="7">2.3.1.-</ecNumber>
    </submittedName>
    <submittedName>
        <fullName evidence="5">N-acetyltransferase</fullName>
    </submittedName>
</protein>
<evidence type="ECO:0000313" key="9">
    <source>
        <dbReference type="Proteomes" id="UP000183509"/>
    </source>
</evidence>
<evidence type="ECO:0000313" key="10">
    <source>
        <dbReference type="Proteomes" id="UP000191171"/>
    </source>
</evidence>
<gene>
    <name evidence="4" type="ORF">AWT83_06385</name>
    <name evidence="5" type="ORF">B1P95_00190</name>
    <name evidence="7" type="ORF">DTPHA_600136</name>
    <name evidence="6" type="ORF">EB12_01729</name>
</gene>
<dbReference type="Pfam" id="PF00583">
    <property type="entry name" value="Acetyltransf_1"/>
    <property type="match status" value="1"/>
</dbReference>
<dbReference type="Proteomes" id="UP000070452">
    <property type="component" value="Unassembled WGS sequence"/>
</dbReference>
<dbReference type="GO" id="GO:0016747">
    <property type="term" value="F:acyltransferase activity, transferring groups other than amino-acyl groups"/>
    <property type="evidence" value="ECO:0007669"/>
    <property type="project" value="InterPro"/>
</dbReference>
<evidence type="ECO:0000313" key="4">
    <source>
        <dbReference type="EMBL" id="KWX18115.1"/>
    </source>
</evidence>
<dbReference type="EMBL" id="MVGJ01000001">
    <property type="protein sequence ID" value="OOL84154.1"/>
    <property type="molecule type" value="Genomic_DNA"/>
</dbReference>
<dbReference type="EMBL" id="FKLM01000002">
    <property type="protein sequence ID" value="SAY64216.1"/>
    <property type="molecule type" value="Genomic_DNA"/>
</dbReference>
<reference evidence="6 11" key="1">
    <citation type="submission" date="2015-06" db="EMBL/GenBank/DDBJ databases">
        <title>The Genome Sequence of Enterococcus faecium 131EA1.</title>
        <authorList>
            <consortium name="The Broad Institute Genomics Platform"/>
            <consortium name="The Broad Institute Genome Sequencing Center for Infectious Disease"/>
            <person name="Earl A.M."/>
            <person name="Van Tyne D."/>
            <person name="Lebreton F."/>
            <person name="Saavedra J.T."/>
            <person name="Gilmore M.S."/>
            <person name="Manson Mcguire A."/>
            <person name="Clock S."/>
            <person name="Crupain M."/>
            <person name="Rangan U."/>
            <person name="Young S."/>
            <person name="Abouelleil A."/>
            <person name="Cao P."/>
            <person name="Chapman S.B."/>
            <person name="Griggs A."/>
            <person name="Priest M."/>
            <person name="Shea T."/>
            <person name="Wortman J."/>
            <person name="Nusbaum C."/>
            <person name="Birren B."/>
        </authorList>
    </citation>
    <scope>NUCLEOTIDE SEQUENCE [LARGE SCALE GENOMIC DNA]</scope>
    <source>
        <strain evidence="6 11">131EA1</strain>
    </source>
</reference>
<dbReference type="AlphaFoldDB" id="A0A132P716"/>
<dbReference type="EMBL" id="LEQJ01000010">
    <property type="protein sequence ID" value="RBS30528.1"/>
    <property type="molecule type" value="Genomic_DNA"/>
</dbReference>
<proteinExistence type="predicted"/>
<dbReference type="Proteomes" id="UP000253144">
    <property type="component" value="Unassembled WGS sequence"/>
</dbReference>
<dbReference type="InterPro" id="IPR016181">
    <property type="entry name" value="Acyl_CoA_acyltransferase"/>
</dbReference>
<dbReference type="PROSITE" id="PS51186">
    <property type="entry name" value="GNAT"/>
    <property type="match status" value="1"/>
</dbReference>
<dbReference type="PANTHER" id="PTHR43877">
    <property type="entry name" value="AMINOALKYLPHOSPHONATE N-ACETYLTRANSFERASE-RELATED-RELATED"/>
    <property type="match status" value="1"/>
</dbReference>
<evidence type="ECO:0000313" key="11">
    <source>
        <dbReference type="Proteomes" id="UP000253144"/>
    </source>
</evidence>
<organism evidence="4 8">
    <name type="scientific">Enterococcus faecium</name>
    <name type="common">Streptococcus faecium</name>
    <dbReference type="NCBI Taxonomy" id="1352"/>
    <lineage>
        <taxon>Bacteria</taxon>
        <taxon>Bacillati</taxon>
        <taxon>Bacillota</taxon>
        <taxon>Bacilli</taxon>
        <taxon>Lactobacillales</taxon>
        <taxon>Enterococcaceae</taxon>
        <taxon>Enterococcus</taxon>
    </lineage>
</organism>
<dbReference type="OMA" id="QFFFVYF"/>
<evidence type="ECO:0000256" key="1">
    <source>
        <dbReference type="ARBA" id="ARBA00022679"/>
    </source>
</evidence>
<evidence type="ECO:0000313" key="6">
    <source>
        <dbReference type="EMBL" id="RBS30528.1"/>
    </source>
</evidence>
<keyword evidence="2 7" id="KW-0012">Acyltransferase</keyword>
<dbReference type="EMBL" id="LRHK01000001">
    <property type="protein sequence ID" value="KWX18115.1"/>
    <property type="molecule type" value="Genomic_DNA"/>
</dbReference>
<evidence type="ECO:0000259" key="3">
    <source>
        <dbReference type="PROSITE" id="PS51186"/>
    </source>
</evidence>
<reference evidence="4 8" key="2">
    <citation type="submission" date="2016-01" db="EMBL/GenBank/DDBJ databases">
        <title>Molecular Mechanisms for transfer of large genomic segments between Enterococcus faecium strains.</title>
        <authorList>
            <person name="Garcia-Solache M.A."/>
            <person name="Lebreton F."/>
            <person name="Mclaughlin R.E."/>
            <person name="Whiteaker J.D."/>
            <person name="Gilmore M.S."/>
            <person name="Rice L.B."/>
        </authorList>
    </citation>
    <scope>NUCLEOTIDE SEQUENCE [LARGE SCALE GENOMIC DNA]</scope>
    <source>
        <strain evidence="4 8">D344RRF x C68</strain>
    </source>
</reference>
<reference evidence="7 9" key="3">
    <citation type="submission" date="2016-04" db="EMBL/GenBank/DDBJ databases">
        <authorList>
            <person name="Millard A."/>
        </authorList>
    </citation>
    <scope>NUCLEOTIDE SEQUENCE [LARGE SCALE GENOMIC DNA]</scope>
    <source>
        <strain evidence="7">Isolate 22</strain>
    </source>
</reference>
<evidence type="ECO:0000313" key="7">
    <source>
        <dbReference type="EMBL" id="SAY64216.1"/>
    </source>
</evidence>
<name>A0A132P716_ENTFC</name>
<dbReference type="EC" id="2.3.1.-" evidence="7"/>
<dbReference type="InterPro" id="IPR000182">
    <property type="entry name" value="GNAT_dom"/>
</dbReference>
<dbReference type="Proteomes" id="UP000183509">
    <property type="component" value="Unassembled WGS sequence"/>
</dbReference>
<evidence type="ECO:0000313" key="5">
    <source>
        <dbReference type="EMBL" id="OOL84154.1"/>
    </source>
</evidence>
<evidence type="ECO:0000313" key="8">
    <source>
        <dbReference type="Proteomes" id="UP000070452"/>
    </source>
</evidence>
<dbReference type="Proteomes" id="UP000191171">
    <property type="component" value="Unassembled WGS sequence"/>
</dbReference>
<dbReference type="InterPro" id="IPR050832">
    <property type="entry name" value="Bact_Acetyltransf"/>
</dbReference>
<keyword evidence="1 4" id="KW-0808">Transferase</keyword>
<sequence length="173" mass="20297">MNKYEIRKMTPSDVDLLQQISIETFTDTFGKDNSPEHLADYLTQAYALEKLTEELKDKETDFFLVSIDQEPAGYLKLNTGTSQSEEMADHFLEIERIYVRKKFKHQGIGTFLLDTAIEKAKEKQKTAIWLGVWEHNDVALAFYRKKGFIKYSEHVFYMGDDPQTDYLFIKQLF</sequence>
<dbReference type="CDD" id="cd04301">
    <property type="entry name" value="NAT_SF"/>
    <property type="match status" value="1"/>
</dbReference>
<evidence type="ECO:0000256" key="2">
    <source>
        <dbReference type="ARBA" id="ARBA00023315"/>
    </source>
</evidence>
<reference evidence="5 10" key="4">
    <citation type="submission" date="2017-02" db="EMBL/GenBank/DDBJ databases">
        <title>Clonality and virulence of isolates of VRE in Hematopoietic Stem Cell Transplanted (HSCT) patients.</title>
        <authorList>
            <person name="Marchi A.P."/>
            <person name="Martins R.C."/>
            <person name="Marie S.K."/>
            <person name="Levin A.S."/>
            <person name="Costa S.F."/>
        </authorList>
    </citation>
    <scope>NUCLEOTIDE SEQUENCE [LARGE SCALE GENOMIC DNA]</scope>
    <source>
        <strain evidence="5 10">LIM1759</strain>
    </source>
</reference>
<dbReference type="SUPFAM" id="SSF55729">
    <property type="entry name" value="Acyl-CoA N-acyltransferases (Nat)"/>
    <property type="match status" value="1"/>
</dbReference>
<comment type="caution">
    <text evidence="4">The sequence shown here is derived from an EMBL/GenBank/DDBJ whole genome shotgun (WGS) entry which is preliminary data.</text>
</comment>
<dbReference type="Gene3D" id="3.40.630.30">
    <property type="match status" value="1"/>
</dbReference>
<dbReference type="PATRIC" id="fig|1352.655.peg.1879"/>
<feature type="domain" description="N-acetyltransferase" evidence="3">
    <location>
        <begin position="4"/>
        <end position="173"/>
    </location>
</feature>
<accession>A0A132P716</accession>